<feature type="compositionally biased region" description="Basic and acidic residues" evidence="1">
    <location>
        <begin position="8"/>
        <end position="17"/>
    </location>
</feature>
<sequence>PPRPPTWEQRRESPFPKKKEKNKHPASSSLALASDILHRRRQRDGLRKSGGGHRPASAPDARAARLDVPGREFLQEFQWLLTIIIN</sequence>
<evidence type="ECO:0000256" key="1">
    <source>
        <dbReference type="SAM" id="MobiDB-lite"/>
    </source>
</evidence>
<keyword evidence="3" id="KW-1185">Reference proteome</keyword>
<gene>
    <name evidence="2" type="ORF">BJ554DRAFT_6491</name>
</gene>
<evidence type="ECO:0000313" key="3">
    <source>
        <dbReference type="Proteomes" id="UP000673691"/>
    </source>
</evidence>
<organism evidence="2 3">
    <name type="scientific">Olpidium bornovanus</name>
    <dbReference type="NCBI Taxonomy" id="278681"/>
    <lineage>
        <taxon>Eukaryota</taxon>
        <taxon>Fungi</taxon>
        <taxon>Fungi incertae sedis</taxon>
        <taxon>Olpidiomycota</taxon>
        <taxon>Olpidiomycotina</taxon>
        <taxon>Olpidiomycetes</taxon>
        <taxon>Olpidiales</taxon>
        <taxon>Olpidiaceae</taxon>
        <taxon>Olpidium</taxon>
    </lineage>
</organism>
<dbReference type="AlphaFoldDB" id="A0A8H8DKM9"/>
<dbReference type="EMBL" id="JAEFCI010003808">
    <property type="protein sequence ID" value="KAG5461332.1"/>
    <property type="molecule type" value="Genomic_DNA"/>
</dbReference>
<reference evidence="2" key="1">
    <citation type="journal article" name="Sci. Rep.">
        <title>Genome-scale phylogenetic analyses confirm Olpidium as the closest living zoosporic fungus to the non-flagellated, terrestrial fungi.</title>
        <authorList>
            <person name="Chang Y."/>
            <person name="Rochon D."/>
            <person name="Sekimoto S."/>
            <person name="Wang Y."/>
            <person name="Chovatia M."/>
            <person name="Sandor L."/>
            <person name="Salamov A."/>
            <person name="Grigoriev I.V."/>
            <person name="Stajich J.E."/>
            <person name="Spatafora J.W."/>
        </authorList>
    </citation>
    <scope>NUCLEOTIDE SEQUENCE</scope>
    <source>
        <strain evidence="2">S191</strain>
    </source>
</reference>
<name>A0A8H8DKM9_9FUNG</name>
<proteinExistence type="predicted"/>
<comment type="caution">
    <text evidence="2">The sequence shown here is derived from an EMBL/GenBank/DDBJ whole genome shotgun (WGS) entry which is preliminary data.</text>
</comment>
<dbReference type="Proteomes" id="UP000673691">
    <property type="component" value="Unassembled WGS sequence"/>
</dbReference>
<feature type="region of interest" description="Disordered" evidence="1">
    <location>
        <begin position="1"/>
        <end position="63"/>
    </location>
</feature>
<protein>
    <submittedName>
        <fullName evidence="2">Uncharacterized protein</fullName>
    </submittedName>
</protein>
<feature type="non-terminal residue" evidence="2">
    <location>
        <position position="1"/>
    </location>
</feature>
<evidence type="ECO:0000313" key="2">
    <source>
        <dbReference type="EMBL" id="KAG5461332.1"/>
    </source>
</evidence>
<dbReference type="EMBL" id="JAEFCI010003808">
    <property type="protein sequence ID" value="KAG5461333.1"/>
    <property type="molecule type" value="Genomic_DNA"/>
</dbReference>
<accession>A0A8H8DKM9</accession>